<dbReference type="PRINTS" id="PR00952">
    <property type="entry name" value="TYPE3IMQPROT"/>
</dbReference>
<evidence type="ECO:0000256" key="8">
    <source>
        <dbReference type="SAM" id="Phobius"/>
    </source>
</evidence>
<evidence type="ECO:0000313" key="10">
    <source>
        <dbReference type="Proteomes" id="UP000253104"/>
    </source>
</evidence>
<keyword evidence="6" id="KW-0843">Virulence</keyword>
<evidence type="ECO:0000256" key="5">
    <source>
        <dbReference type="ARBA" id="ARBA00022989"/>
    </source>
</evidence>
<reference evidence="9 10" key="1">
    <citation type="journal article" date="2018" name="ISME J.">
        <title>Involvement of Burkholderiaceae and sulfurous volatiles in disease-suppressive soils.</title>
        <authorList>
            <person name="Carrion V.J."/>
            <person name="Cordovez V."/>
            <person name="Tyc O."/>
            <person name="Etalo D.W."/>
            <person name="de Bruijn I."/>
            <person name="de Jager V.C."/>
            <person name="Medema M.H."/>
            <person name="Eberl L."/>
            <person name="Raaijmakers J.M."/>
        </authorList>
    </citation>
    <scope>NUCLEOTIDE SEQUENCE [LARGE SCALE GENOMIC DNA]</scope>
    <source>
        <strain evidence="10">mHSR5</strain>
    </source>
</reference>
<feature type="transmembrane region" description="Helical" evidence="8">
    <location>
        <begin position="12"/>
        <end position="39"/>
    </location>
</feature>
<dbReference type="GO" id="GO:0009306">
    <property type="term" value="P:protein secretion"/>
    <property type="evidence" value="ECO:0007669"/>
    <property type="project" value="InterPro"/>
</dbReference>
<accession>A0A2Z5N9K6</accession>
<evidence type="ECO:0000256" key="7">
    <source>
        <dbReference type="ARBA" id="ARBA00023136"/>
    </source>
</evidence>
<dbReference type="InterPro" id="IPR002191">
    <property type="entry name" value="Bac_export_3"/>
</dbReference>
<comment type="subcellular location">
    <subcellularLocation>
        <location evidence="1">Cell membrane</location>
        <topology evidence="1">Multi-pass membrane protein</topology>
    </subcellularLocation>
</comment>
<dbReference type="RefSeq" id="WP_114182159.1">
    <property type="nucleotide sequence ID" value="NZ_CP024904.1"/>
</dbReference>
<feature type="transmembrane region" description="Helical" evidence="8">
    <location>
        <begin position="51"/>
        <end position="74"/>
    </location>
</feature>
<evidence type="ECO:0000256" key="1">
    <source>
        <dbReference type="ARBA" id="ARBA00004651"/>
    </source>
</evidence>
<name>A0A2Z5N9K6_BURPY</name>
<evidence type="ECO:0000313" key="9">
    <source>
        <dbReference type="EMBL" id="AXF25796.1"/>
    </source>
</evidence>
<dbReference type="InterPro" id="IPR006306">
    <property type="entry name" value="T3SS_HrpO"/>
</dbReference>
<dbReference type="Pfam" id="PF01313">
    <property type="entry name" value="Bac_export_3"/>
    <property type="match status" value="1"/>
</dbReference>
<evidence type="ECO:0000256" key="2">
    <source>
        <dbReference type="ARBA" id="ARBA00006156"/>
    </source>
</evidence>
<protein>
    <submittedName>
        <fullName evidence="9">EscS/YscS/HrcS family type III secretion system export apparatus protein</fullName>
    </submittedName>
</protein>
<dbReference type="OrthoDB" id="8780569at2"/>
<evidence type="ECO:0000256" key="4">
    <source>
        <dbReference type="ARBA" id="ARBA00022692"/>
    </source>
</evidence>
<keyword evidence="5 8" id="KW-1133">Transmembrane helix</keyword>
<dbReference type="AlphaFoldDB" id="A0A2Z5N9K6"/>
<comment type="similarity">
    <text evidence="2">Belongs to the FliQ/MopD/SpaQ family.</text>
</comment>
<dbReference type="EMBL" id="CP024904">
    <property type="protein sequence ID" value="AXF25796.1"/>
    <property type="molecule type" value="Genomic_DNA"/>
</dbReference>
<dbReference type="PANTHER" id="PTHR34040">
    <property type="entry name" value="FLAGELLAR BIOSYNTHETIC PROTEIN FLIQ"/>
    <property type="match status" value="1"/>
</dbReference>
<dbReference type="GO" id="GO:0005886">
    <property type="term" value="C:plasma membrane"/>
    <property type="evidence" value="ECO:0007669"/>
    <property type="project" value="UniProtKB-SubCell"/>
</dbReference>
<sequence length="86" mass="8862">MDADSLVRLTSDALMLCLMVSLPVVAVAALGGLLIAFLQAVLSLQDSSISFGLKLAIVTVTLIVCAPWGAAAILRFGDALMKAAFP</sequence>
<evidence type="ECO:0000256" key="3">
    <source>
        <dbReference type="ARBA" id="ARBA00022475"/>
    </source>
</evidence>
<organism evidence="9 10">
    <name type="scientific">Burkholderia pyrrocinia</name>
    <name type="common">Pseudomonas pyrrocinia</name>
    <dbReference type="NCBI Taxonomy" id="60550"/>
    <lineage>
        <taxon>Bacteria</taxon>
        <taxon>Pseudomonadati</taxon>
        <taxon>Pseudomonadota</taxon>
        <taxon>Betaproteobacteria</taxon>
        <taxon>Burkholderiales</taxon>
        <taxon>Burkholderiaceae</taxon>
        <taxon>Burkholderia</taxon>
        <taxon>Burkholderia cepacia complex</taxon>
    </lineage>
</organism>
<proteinExistence type="inferred from homology"/>
<dbReference type="NCBIfam" id="TIGR01403">
    <property type="entry name" value="fliQ_rel_III"/>
    <property type="match status" value="1"/>
</dbReference>
<dbReference type="Proteomes" id="UP000253104">
    <property type="component" value="Chromosome mHSR5_C"/>
</dbReference>
<keyword evidence="3" id="KW-1003">Cell membrane</keyword>
<keyword evidence="4 8" id="KW-0812">Transmembrane</keyword>
<keyword evidence="7 8" id="KW-0472">Membrane</keyword>
<dbReference type="PANTHER" id="PTHR34040:SF7">
    <property type="entry name" value="SURFACE PRESENTATION OF ANTIGENS PROTEIN SPAQ"/>
    <property type="match status" value="1"/>
</dbReference>
<gene>
    <name evidence="9" type="ORF">CUJ89_35885</name>
</gene>
<evidence type="ECO:0000256" key="6">
    <source>
        <dbReference type="ARBA" id="ARBA00023026"/>
    </source>
</evidence>